<gene>
    <name evidence="1" type="ORF">Q604_UNBC00761G0001</name>
</gene>
<feature type="non-terminal residue" evidence="1">
    <location>
        <position position="120"/>
    </location>
</feature>
<comment type="caution">
    <text evidence="1">The sequence shown here is derived from an EMBL/GenBank/DDBJ whole genome shotgun (WGS) entry which is preliminary data.</text>
</comment>
<protein>
    <submittedName>
        <fullName evidence="1">Uncharacterized protein</fullName>
    </submittedName>
</protein>
<reference evidence="1" key="1">
    <citation type="submission" date="2013-12" db="EMBL/GenBank/DDBJ databases">
        <title>A Varibaculum cambriense genome reconstructed from a premature infant gut community with otherwise low bacterial novelty that shifts toward anaerobic metabolism during the third week of life.</title>
        <authorList>
            <person name="Brown C.T."/>
            <person name="Sharon I."/>
            <person name="Thomas B.C."/>
            <person name="Castelle C.J."/>
            <person name="Morowitz M.J."/>
            <person name="Banfield J.F."/>
        </authorList>
    </citation>
    <scope>NUCLEOTIDE SEQUENCE</scope>
</reference>
<evidence type="ECO:0000313" key="1">
    <source>
        <dbReference type="EMBL" id="ETJ45238.1"/>
    </source>
</evidence>
<organism evidence="1">
    <name type="scientific">human gut metagenome</name>
    <dbReference type="NCBI Taxonomy" id="408170"/>
    <lineage>
        <taxon>unclassified sequences</taxon>
        <taxon>metagenomes</taxon>
        <taxon>organismal metagenomes</taxon>
    </lineage>
</organism>
<sequence>KLMNRYKLPEYKANILMPTMILFNEIITAIGPKSLIFSSFSFSQGISWFYGVESENNPFMYQLREQNAQLARAVAARYHTDRIHDAEVEKFSALFCNALRHKGLPERWGYLCRIASILCS</sequence>
<accession>W1YRN8</accession>
<name>W1YRN8_9ZZZZ</name>
<proteinExistence type="predicted"/>
<feature type="non-terminal residue" evidence="1">
    <location>
        <position position="1"/>
    </location>
</feature>
<dbReference type="AlphaFoldDB" id="W1YRN8"/>
<dbReference type="EMBL" id="AZMM01000761">
    <property type="protein sequence ID" value="ETJ45238.1"/>
    <property type="molecule type" value="Genomic_DNA"/>
</dbReference>